<comment type="caution">
    <text evidence="2">The sequence shown here is derived from an EMBL/GenBank/DDBJ whole genome shotgun (WGS) entry which is preliminary data.</text>
</comment>
<dbReference type="Proteomes" id="UP000703269">
    <property type="component" value="Unassembled WGS sequence"/>
</dbReference>
<keyword evidence="1" id="KW-0732">Signal</keyword>
<dbReference type="EMBL" id="BPQB01000064">
    <property type="protein sequence ID" value="GJE96825.1"/>
    <property type="molecule type" value="Genomic_DNA"/>
</dbReference>
<accession>A0A9P3GNT2</accession>
<gene>
    <name evidence="2" type="ORF">PsYK624_130320</name>
</gene>
<evidence type="ECO:0000313" key="2">
    <source>
        <dbReference type="EMBL" id="GJE96825.1"/>
    </source>
</evidence>
<name>A0A9P3GNT2_9APHY</name>
<feature type="chain" id="PRO_5040123159" evidence="1">
    <location>
        <begin position="21"/>
        <end position="104"/>
    </location>
</feature>
<feature type="signal peptide" evidence="1">
    <location>
        <begin position="1"/>
        <end position="20"/>
    </location>
</feature>
<reference evidence="2 3" key="1">
    <citation type="submission" date="2021-08" db="EMBL/GenBank/DDBJ databases">
        <title>Draft Genome Sequence of Phanerochaete sordida strain YK-624.</title>
        <authorList>
            <person name="Mori T."/>
            <person name="Dohra H."/>
            <person name="Suzuki T."/>
            <person name="Kawagishi H."/>
            <person name="Hirai H."/>
        </authorList>
    </citation>
    <scope>NUCLEOTIDE SEQUENCE [LARGE SCALE GENOMIC DNA]</scope>
    <source>
        <strain evidence="2 3">YK-624</strain>
    </source>
</reference>
<evidence type="ECO:0000313" key="3">
    <source>
        <dbReference type="Proteomes" id="UP000703269"/>
    </source>
</evidence>
<evidence type="ECO:0000256" key="1">
    <source>
        <dbReference type="SAM" id="SignalP"/>
    </source>
</evidence>
<keyword evidence="3" id="KW-1185">Reference proteome</keyword>
<sequence>MHFLPSLLTSLLFLFALAAALPLHREAALHERPSLASRTVIPQYSGQHLGSLGNGAPFIPSVLEAWRSSWTRRDADPPVPARLGSTATGFNGAPFWQAMFKNLW</sequence>
<organism evidence="2 3">
    <name type="scientific">Phanerochaete sordida</name>
    <dbReference type="NCBI Taxonomy" id="48140"/>
    <lineage>
        <taxon>Eukaryota</taxon>
        <taxon>Fungi</taxon>
        <taxon>Dikarya</taxon>
        <taxon>Basidiomycota</taxon>
        <taxon>Agaricomycotina</taxon>
        <taxon>Agaricomycetes</taxon>
        <taxon>Polyporales</taxon>
        <taxon>Phanerochaetaceae</taxon>
        <taxon>Phanerochaete</taxon>
    </lineage>
</organism>
<protein>
    <submittedName>
        <fullName evidence="2">Uncharacterized protein</fullName>
    </submittedName>
</protein>
<proteinExistence type="predicted"/>
<dbReference type="AlphaFoldDB" id="A0A9P3GNT2"/>